<feature type="region of interest" description="Disordered" evidence="1">
    <location>
        <begin position="737"/>
        <end position="773"/>
    </location>
</feature>
<feature type="compositionally biased region" description="Polar residues" evidence="1">
    <location>
        <begin position="690"/>
        <end position="701"/>
    </location>
</feature>
<evidence type="ECO:0000313" key="2">
    <source>
        <dbReference type="EMBL" id="KAG7337822.1"/>
    </source>
</evidence>
<proteinExistence type="predicted"/>
<reference evidence="3" key="2">
    <citation type="submission" date="2021-04" db="EMBL/GenBank/DDBJ databases">
        <authorList>
            <person name="Podell S."/>
        </authorList>
    </citation>
    <scope>NUCLEOTIDE SEQUENCE</scope>
    <source>
        <strain evidence="3">Hildebrandi</strain>
    </source>
</reference>
<keyword evidence="4" id="KW-1185">Reference proteome</keyword>
<reference evidence="3" key="1">
    <citation type="journal article" date="2021" name="Sci. Rep.">
        <title>Diploid genomic architecture of Nitzschia inconspicua, an elite biomass production diatom.</title>
        <authorList>
            <person name="Oliver A."/>
            <person name="Podell S."/>
            <person name="Pinowska A."/>
            <person name="Traller J.C."/>
            <person name="Smith S.R."/>
            <person name="McClure R."/>
            <person name="Beliaev A."/>
            <person name="Bohutskyi P."/>
            <person name="Hill E.A."/>
            <person name="Rabines A."/>
            <person name="Zheng H."/>
            <person name="Allen L.Z."/>
            <person name="Kuo A."/>
            <person name="Grigoriev I.V."/>
            <person name="Allen A.E."/>
            <person name="Hazlebeck D."/>
            <person name="Allen E.E."/>
        </authorList>
    </citation>
    <scope>NUCLEOTIDE SEQUENCE</scope>
    <source>
        <strain evidence="3">Hildebrandi</strain>
    </source>
</reference>
<dbReference type="AlphaFoldDB" id="A0A9K3KV56"/>
<evidence type="ECO:0000313" key="4">
    <source>
        <dbReference type="Proteomes" id="UP000693970"/>
    </source>
</evidence>
<feature type="compositionally biased region" description="Basic and acidic residues" evidence="1">
    <location>
        <begin position="737"/>
        <end position="760"/>
    </location>
</feature>
<feature type="region of interest" description="Disordered" evidence="1">
    <location>
        <begin position="796"/>
        <end position="839"/>
    </location>
</feature>
<protein>
    <submittedName>
        <fullName evidence="3">Uncharacterized protein</fullName>
    </submittedName>
</protein>
<dbReference type="EMBL" id="JAGRRH010000019">
    <property type="protein sequence ID" value="KAG7349929.1"/>
    <property type="molecule type" value="Genomic_DNA"/>
</dbReference>
<feature type="region of interest" description="Disordered" evidence="1">
    <location>
        <begin position="647"/>
        <end position="711"/>
    </location>
</feature>
<feature type="compositionally biased region" description="Polar residues" evidence="1">
    <location>
        <begin position="329"/>
        <end position="349"/>
    </location>
</feature>
<feature type="region of interest" description="Disordered" evidence="1">
    <location>
        <begin position="285"/>
        <end position="304"/>
    </location>
</feature>
<feature type="compositionally biased region" description="Acidic residues" evidence="1">
    <location>
        <begin position="422"/>
        <end position="431"/>
    </location>
</feature>
<accession>A0A9K3KV56</accession>
<feature type="compositionally biased region" description="Basic and acidic residues" evidence="1">
    <location>
        <begin position="674"/>
        <end position="689"/>
    </location>
</feature>
<feature type="compositionally biased region" description="Polar residues" evidence="1">
    <location>
        <begin position="106"/>
        <end position="117"/>
    </location>
</feature>
<sequence length="976" mass="108735">MIEETPNDEETHSVNVSFNSCSKETVSSYDLSDLLKYQGIPSLSIRSPTAHNVALHRRLTCSPSSLQIPTTNNQEEDLLDEFFNTVQEYVCQQHEHHTKTGGRQVEATQKNPTSPHSMLSAGSGKYEKDLIDFVFENVENVTCNKPSDETRVGGSDNAPTLHDTLEKLQSLGKSVHLKLYRKDPETVQKRVNEWFANKFQRDLPTSESSDDEIEVERKMSSDFMDVFFQRMENVLCLSLPLDKMMKTDGPQDEKDMLDTVFDTVESVVCEPKEVSTILAFQRSERSERSIVTPTNHSSTSRTPSALLLSPASAASNSFGGTPRSLGGESYTNHSRATESECSPSSHTAASSVGIFSYSERSSRMAYSALSPRSGRSERTDGSESCLSPRTEASYTDHSRRSTSHSSRTEERDNRTLLSDSSSQEEEDDGDESTAFNAVSRPLFVIKEEVSATESMISERRQKERLLHAQQASSIGCGSHALPLYSNYRTKPSSNCSFRYSSAHYKFQKSDCTPDAAAHTAQDWIERFKYVVEVGVSRLTTAVSGLDSDKLCSHFGKEVAENREGATLPKNTIEDETDEPSHFEKWSSALDKYHERVAAENVSGMCNGGNEVDDGNDIDVRESVLAPKTRKSSLLGLIGRSRFASASLVPSLEEDEDDGADDDSLRSYGTNDQGSTEKPRRQQEPPEQKKSPINTPYVSINTHRGRDPEPSFQLKLEGDTIVGNLRNYASCSPRNFLDDFEKPKSHEGIRSPRSSETERTADLTATTSGAMPYDDDNISTAAQISVDNMVVCLPAQRRGDQQLQQPKTKSGSSSRGYFDLKQDAPHTVSRESSSDSSRTKEMSFHTAKVFSIFDEDDGTIFTQDNDGTCYSYPSEMDIQRTCTDIVVYEKKPDFIRLWFGKDAKFAVSPWQLVVYVAWLSVSFLVRVNGEVNSQLAERKRVLQAILEDEEQSEALSRGFSRDSLDAIPSIDCQMSLE</sequence>
<organism evidence="3 4">
    <name type="scientific">Nitzschia inconspicua</name>
    <dbReference type="NCBI Taxonomy" id="303405"/>
    <lineage>
        <taxon>Eukaryota</taxon>
        <taxon>Sar</taxon>
        <taxon>Stramenopiles</taxon>
        <taxon>Ochrophyta</taxon>
        <taxon>Bacillariophyta</taxon>
        <taxon>Bacillariophyceae</taxon>
        <taxon>Bacillariophycidae</taxon>
        <taxon>Bacillariales</taxon>
        <taxon>Bacillariaceae</taxon>
        <taxon>Nitzschia</taxon>
    </lineage>
</organism>
<gene>
    <name evidence="3" type="ORF">IV203_012526</name>
    <name evidence="2" type="ORF">IV203_012707</name>
</gene>
<feature type="compositionally biased region" description="Acidic residues" evidence="1">
    <location>
        <begin position="651"/>
        <end position="661"/>
    </location>
</feature>
<feature type="compositionally biased region" description="Polar residues" evidence="1">
    <location>
        <begin position="382"/>
        <end position="393"/>
    </location>
</feature>
<feature type="compositionally biased region" description="Polar residues" evidence="1">
    <location>
        <begin position="800"/>
        <end position="814"/>
    </location>
</feature>
<feature type="region of interest" description="Disordered" evidence="1">
    <location>
        <begin position="94"/>
        <end position="122"/>
    </location>
</feature>
<feature type="compositionally biased region" description="Basic and acidic residues" evidence="1">
    <location>
        <begin position="817"/>
        <end position="839"/>
    </location>
</feature>
<comment type="caution">
    <text evidence="3">The sequence shown here is derived from an EMBL/GenBank/DDBJ whole genome shotgun (WGS) entry which is preliminary data.</text>
</comment>
<evidence type="ECO:0000313" key="3">
    <source>
        <dbReference type="EMBL" id="KAG7349929.1"/>
    </source>
</evidence>
<dbReference type="EMBL" id="JAGRRH010000072">
    <property type="protein sequence ID" value="KAG7337822.1"/>
    <property type="molecule type" value="Genomic_DNA"/>
</dbReference>
<feature type="region of interest" description="Disordered" evidence="1">
    <location>
        <begin position="312"/>
        <end position="349"/>
    </location>
</feature>
<evidence type="ECO:0000256" key="1">
    <source>
        <dbReference type="SAM" id="MobiDB-lite"/>
    </source>
</evidence>
<dbReference type="Proteomes" id="UP000693970">
    <property type="component" value="Unassembled WGS sequence"/>
</dbReference>
<feature type="region of interest" description="Disordered" evidence="1">
    <location>
        <begin position="367"/>
        <end position="434"/>
    </location>
</feature>
<name>A0A9K3KV56_9STRA</name>